<dbReference type="RefSeq" id="WP_091438560.1">
    <property type="nucleotide sequence ID" value="NZ_FMTP01000002.1"/>
</dbReference>
<dbReference type="EMBL" id="FMTP01000002">
    <property type="protein sequence ID" value="SCW61415.1"/>
    <property type="molecule type" value="Genomic_DNA"/>
</dbReference>
<reference evidence="3" key="1">
    <citation type="submission" date="2016-10" db="EMBL/GenBank/DDBJ databases">
        <authorList>
            <person name="Varghese N."/>
            <person name="Submissions S."/>
        </authorList>
    </citation>
    <scope>NUCLEOTIDE SEQUENCE [LARGE SCALE GENOMIC DNA]</scope>
    <source>
        <strain evidence="3">CGMCC 1.1761</strain>
    </source>
</reference>
<dbReference type="AlphaFoldDB" id="A0A1G4RY67"/>
<name>A0A1G4RY67_9HYPH</name>
<keyword evidence="3" id="KW-1185">Reference proteome</keyword>
<dbReference type="Proteomes" id="UP000198889">
    <property type="component" value="Unassembled WGS sequence"/>
</dbReference>
<protein>
    <submittedName>
        <fullName evidence="2">Uncharacterized protein</fullName>
    </submittedName>
</protein>
<keyword evidence="1" id="KW-0812">Transmembrane</keyword>
<keyword evidence="1" id="KW-1133">Transmembrane helix</keyword>
<evidence type="ECO:0000313" key="2">
    <source>
        <dbReference type="EMBL" id="SCW61415.1"/>
    </source>
</evidence>
<keyword evidence="1" id="KW-0472">Membrane</keyword>
<sequence>MRRLLKLIALLLPLAWIVLVAFFLHLFFLRDRYVALWEEQHRMTTTHSDMSSTGNNLRDTYEYMQEAQGDYLQALQDVTVLAILPALFVYFLISLSTLRSRR</sequence>
<proteinExistence type="predicted"/>
<evidence type="ECO:0000313" key="3">
    <source>
        <dbReference type="Proteomes" id="UP000198889"/>
    </source>
</evidence>
<organism evidence="2 3">
    <name type="scientific">Ancylobacter rudongensis</name>
    <dbReference type="NCBI Taxonomy" id="177413"/>
    <lineage>
        <taxon>Bacteria</taxon>
        <taxon>Pseudomonadati</taxon>
        <taxon>Pseudomonadota</taxon>
        <taxon>Alphaproteobacteria</taxon>
        <taxon>Hyphomicrobiales</taxon>
        <taxon>Xanthobacteraceae</taxon>
        <taxon>Ancylobacter</taxon>
    </lineage>
</organism>
<evidence type="ECO:0000256" key="1">
    <source>
        <dbReference type="SAM" id="Phobius"/>
    </source>
</evidence>
<gene>
    <name evidence="2" type="ORF">SAMN05660859_2002</name>
</gene>
<accession>A0A1G4RY67</accession>
<feature type="transmembrane region" description="Helical" evidence="1">
    <location>
        <begin position="78"/>
        <end position="98"/>
    </location>
</feature>
<feature type="transmembrane region" description="Helical" evidence="1">
    <location>
        <begin position="7"/>
        <end position="28"/>
    </location>
</feature>